<evidence type="ECO:0000313" key="4">
    <source>
        <dbReference type="Proteomes" id="UP000307510"/>
    </source>
</evidence>
<dbReference type="Proteomes" id="UP000307510">
    <property type="component" value="Unassembled WGS sequence"/>
</dbReference>
<gene>
    <name evidence="3" type="ORF">FEA48_20105</name>
</gene>
<dbReference type="EMBL" id="VASG01000005">
    <property type="protein sequence ID" value="TLP72566.1"/>
    <property type="molecule type" value="Genomic_DNA"/>
</dbReference>
<comment type="caution">
    <text evidence="3">The sequence shown here is derived from an EMBL/GenBank/DDBJ whole genome shotgun (WGS) entry which is preliminary data.</text>
</comment>
<feature type="domain" description="DUF6630" evidence="2">
    <location>
        <begin position="101"/>
        <end position="189"/>
    </location>
</feature>
<reference evidence="4" key="2">
    <citation type="submission" date="2019-06" db="EMBL/GenBank/DDBJ databases">
        <title>AzeR, a transcriptional regulator that responds to azelaic acid in Pseudomonas nitroreducens.</title>
        <authorList>
            <person name="Bez C."/>
            <person name="Javvadi S.G."/>
            <person name="Bertani I."/>
            <person name="Devescovi G."/>
            <person name="Studholme D.J."/>
            <person name="Geller A."/>
            <person name="Levy A."/>
            <person name="Venturi V."/>
        </authorList>
    </citation>
    <scope>NUCLEOTIDE SEQUENCE [LARGE SCALE GENOMIC DNA]</scope>
    <source>
        <strain evidence="4">DSM 9128</strain>
    </source>
</reference>
<accession>A0A5R9A441</accession>
<dbReference type="Pfam" id="PF20335">
    <property type="entry name" value="DUF6630"/>
    <property type="match status" value="1"/>
</dbReference>
<feature type="region of interest" description="Disordered" evidence="1">
    <location>
        <begin position="1"/>
        <end position="21"/>
    </location>
</feature>
<evidence type="ECO:0000259" key="2">
    <source>
        <dbReference type="Pfam" id="PF20335"/>
    </source>
</evidence>
<evidence type="ECO:0000313" key="3">
    <source>
        <dbReference type="EMBL" id="TLP72566.1"/>
    </source>
</evidence>
<evidence type="ECO:0000256" key="1">
    <source>
        <dbReference type="SAM" id="MobiDB-lite"/>
    </source>
</evidence>
<name>A0A5R9A441_PSENT</name>
<sequence length="193" mass="21531">MGIFDRLFGGRFSAPPPEDTDISDAEIQRELHPRPTAEQRKAMAALLSALFAHMPASESDRLTRRIKRLFTDINGATEALSAGLLDDARGQKPEYLTLLSVDWRGFDGFEYQAPLAVKASGLEEAYEYRHLEASEMVQLLAEFDEWLTVRGRRYLHLESGSDTYEGVIVMSAQAPDIIRIAADAGIRFSLTPV</sequence>
<dbReference type="AlphaFoldDB" id="A0A5R9A441"/>
<proteinExistence type="predicted"/>
<organism evidence="3 4">
    <name type="scientific">Pseudomonas nitroreducens</name>
    <dbReference type="NCBI Taxonomy" id="46680"/>
    <lineage>
        <taxon>Bacteria</taxon>
        <taxon>Pseudomonadati</taxon>
        <taxon>Pseudomonadota</taxon>
        <taxon>Gammaproteobacteria</taxon>
        <taxon>Pseudomonadales</taxon>
        <taxon>Pseudomonadaceae</taxon>
        <taxon>Pseudomonas</taxon>
    </lineage>
</organism>
<reference evidence="3 4" key="1">
    <citation type="submission" date="2019-05" db="EMBL/GenBank/DDBJ databases">
        <authorList>
            <person name="Moore K."/>
            <person name="O'Neill P."/>
            <person name="Farbos A."/>
            <person name="Studholme D.J."/>
        </authorList>
    </citation>
    <scope>NUCLEOTIDE SEQUENCE [LARGE SCALE GENOMIC DNA]</scope>
    <source>
        <strain evidence="3 4">DSM 9128</strain>
    </source>
</reference>
<protein>
    <recommendedName>
        <fullName evidence="2">DUF6630 domain-containing protein</fullName>
    </recommendedName>
</protein>
<dbReference type="RefSeq" id="WP_138215350.1">
    <property type="nucleotide sequence ID" value="NZ_VASG01000005.1"/>
</dbReference>
<dbReference type="InterPro" id="IPR046582">
    <property type="entry name" value="DUF6630"/>
</dbReference>